<evidence type="ECO:0000256" key="2">
    <source>
        <dbReference type="ARBA" id="ARBA00007783"/>
    </source>
</evidence>
<gene>
    <name evidence="11" type="ORF">SAMN05428963_103287</name>
</gene>
<feature type="domain" description="ABC transmembrane type-2" evidence="10">
    <location>
        <begin position="32"/>
        <end position="261"/>
    </location>
</feature>
<dbReference type="GO" id="GO:0015774">
    <property type="term" value="P:polysaccharide transport"/>
    <property type="evidence" value="ECO:0007669"/>
    <property type="project" value="UniProtKB-KW"/>
</dbReference>
<dbReference type="GO" id="GO:0140359">
    <property type="term" value="F:ABC-type transporter activity"/>
    <property type="evidence" value="ECO:0007669"/>
    <property type="project" value="InterPro"/>
</dbReference>
<accession>A0A1T4P2Q7</accession>
<name>A0A1T4P2Q7_9HYPH</name>
<dbReference type="OrthoDB" id="9786910at2"/>
<evidence type="ECO:0000256" key="5">
    <source>
        <dbReference type="ARBA" id="ARBA00022692"/>
    </source>
</evidence>
<keyword evidence="3 9" id="KW-0813">Transport</keyword>
<organism evidence="11 12">
    <name type="scientific">Consotaella salsifontis</name>
    <dbReference type="NCBI Taxonomy" id="1365950"/>
    <lineage>
        <taxon>Bacteria</taxon>
        <taxon>Pseudomonadati</taxon>
        <taxon>Pseudomonadota</taxon>
        <taxon>Alphaproteobacteria</taxon>
        <taxon>Hyphomicrobiales</taxon>
        <taxon>Aurantimonadaceae</taxon>
        <taxon>Consotaella</taxon>
    </lineage>
</organism>
<evidence type="ECO:0000256" key="3">
    <source>
        <dbReference type="ARBA" id="ARBA00022448"/>
    </source>
</evidence>
<dbReference type="EMBL" id="FUXL01000003">
    <property type="protein sequence ID" value="SJZ85238.1"/>
    <property type="molecule type" value="Genomic_DNA"/>
</dbReference>
<keyword evidence="7" id="KW-0762">Sugar transport</keyword>
<dbReference type="RefSeq" id="WP_078707389.1">
    <property type="nucleotide sequence ID" value="NZ_FUXL01000003.1"/>
</dbReference>
<evidence type="ECO:0000313" key="11">
    <source>
        <dbReference type="EMBL" id="SJZ85238.1"/>
    </source>
</evidence>
<comment type="similarity">
    <text evidence="2 9">Belongs to the ABC-2 integral membrane protein family.</text>
</comment>
<keyword evidence="5 9" id="KW-0812">Transmembrane</keyword>
<keyword evidence="8 9" id="KW-0472">Membrane</keyword>
<dbReference type="PANTHER" id="PTHR30413:SF10">
    <property type="entry name" value="CAPSULE POLYSACCHARIDE EXPORT INNER-MEMBRANE PROTEIN CTRC"/>
    <property type="match status" value="1"/>
</dbReference>
<feature type="transmembrane region" description="Helical" evidence="9">
    <location>
        <begin position="115"/>
        <end position="145"/>
    </location>
</feature>
<feature type="transmembrane region" description="Helical" evidence="9">
    <location>
        <begin position="184"/>
        <end position="202"/>
    </location>
</feature>
<dbReference type="Proteomes" id="UP000190135">
    <property type="component" value="Unassembled WGS sequence"/>
</dbReference>
<dbReference type="STRING" id="1365950.SAMN05428963_103287"/>
<feature type="transmembrane region" description="Helical" evidence="9">
    <location>
        <begin position="30"/>
        <end position="51"/>
    </location>
</feature>
<evidence type="ECO:0000256" key="9">
    <source>
        <dbReference type="RuleBase" id="RU361157"/>
    </source>
</evidence>
<dbReference type="GO" id="GO:0015920">
    <property type="term" value="P:lipopolysaccharide transport"/>
    <property type="evidence" value="ECO:0007669"/>
    <property type="project" value="TreeGrafter"/>
</dbReference>
<keyword evidence="6 9" id="KW-1133">Transmembrane helix</keyword>
<keyword evidence="7" id="KW-0625">Polysaccharide transport</keyword>
<comment type="subcellular location">
    <subcellularLocation>
        <location evidence="9">Cell inner membrane</location>
        <topology evidence="9">Multi-pass membrane protein</topology>
    </subcellularLocation>
    <subcellularLocation>
        <location evidence="1">Cell membrane</location>
        <topology evidence="1">Multi-pass membrane protein</topology>
    </subcellularLocation>
</comment>
<feature type="transmembrane region" description="Helical" evidence="9">
    <location>
        <begin position="240"/>
        <end position="258"/>
    </location>
</feature>
<sequence length="269" mass="29945">MFGFLTTAWCNRTLLLRLSRREVEARYKGSFLGIAWAALMPLIMIGIYSFVFGNIMRTRWLTAETGAENSVYSFAMLMFCGFILFGVFSEALARAPGLMLENTSYVKKVVFPLDILPWVVVVSSLINAGIAFLVFLALFVVFYGLPPLTIVLLPLVVIPVTLITLGLTYFLASFGVFLRDLRQFVPMITTALLFLSPVFYPLDAVPAQFKFLISMNPITIGVSEARDVIFWGRVPSPVEWGIYTAAGIVVAALGYAWFARTRKAFADVI</sequence>
<dbReference type="InterPro" id="IPR013525">
    <property type="entry name" value="ABC2_TM"/>
</dbReference>
<dbReference type="Pfam" id="PF01061">
    <property type="entry name" value="ABC2_membrane"/>
    <property type="match status" value="1"/>
</dbReference>
<evidence type="ECO:0000256" key="1">
    <source>
        <dbReference type="ARBA" id="ARBA00004651"/>
    </source>
</evidence>
<evidence type="ECO:0000256" key="7">
    <source>
        <dbReference type="ARBA" id="ARBA00023047"/>
    </source>
</evidence>
<keyword evidence="12" id="KW-1185">Reference proteome</keyword>
<protein>
    <recommendedName>
        <fullName evidence="9">Transport permease protein</fullName>
    </recommendedName>
</protein>
<feature type="transmembrane region" description="Helical" evidence="9">
    <location>
        <begin position="71"/>
        <end position="94"/>
    </location>
</feature>
<evidence type="ECO:0000256" key="8">
    <source>
        <dbReference type="ARBA" id="ARBA00023136"/>
    </source>
</evidence>
<feature type="transmembrane region" description="Helical" evidence="9">
    <location>
        <begin position="151"/>
        <end position="172"/>
    </location>
</feature>
<evidence type="ECO:0000259" key="10">
    <source>
        <dbReference type="PROSITE" id="PS51012"/>
    </source>
</evidence>
<reference evidence="11 12" key="1">
    <citation type="submission" date="2017-02" db="EMBL/GenBank/DDBJ databases">
        <authorList>
            <person name="Peterson S.W."/>
        </authorList>
    </citation>
    <scope>NUCLEOTIDE SEQUENCE [LARGE SCALE GENOMIC DNA]</scope>
    <source>
        <strain evidence="11 12">USBA 369</strain>
    </source>
</reference>
<dbReference type="AlphaFoldDB" id="A0A1T4P2Q7"/>
<dbReference type="PROSITE" id="PS51012">
    <property type="entry name" value="ABC_TM2"/>
    <property type="match status" value="1"/>
</dbReference>
<dbReference type="GO" id="GO:0005886">
    <property type="term" value="C:plasma membrane"/>
    <property type="evidence" value="ECO:0007669"/>
    <property type="project" value="UniProtKB-SubCell"/>
</dbReference>
<dbReference type="InterPro" id="IPR047817">
    <property type="entry name" value="ABC2_TM_bact-type"/>
</dbReference>
<evidence type="ECO:0000313" key="12">
    <source>
        <dbReference type="Proteomes" id="UP000190135"/>
    </source>
</evidence>
<evidence type="ECO:0000256" key="6">
    <source>
        <dbReference type="ARBA" id="ARBA00022989"/>
    </source>
</evidence>
<proteinExistence type="inferred from homology"/>
<keyword evidence="4 9" id="KW-1003">Cell membrane</keyword>
<dbReference type="PANTHER" id="PTHR30413">
    <property type="entry name" value="INNER MEMBRANE TRANSPORT PERMEASE"/>
    <property type="match status" value="1"/>
</dbReference>
<evidence type="ECO:0000256" key="4">
    <source>
        <dbReference type="ARBA" id="ARBA00022475"/>
    </source>
</evidence>